<dbReference type="EMBL" id="GG738896">
    <property type="protein sequence ID" value="EFC39887.1"/>
    <property type="molecule type" value="Genomic_DNA"/>
</dbReference>
<dbReference type="OrthoDB" id="10307829at2759"/>
<keyword evidence="4" id="KW-1185">Reference proteome</keyword>
<dbReference type="VEuPathDB" id="AmoebaDB:NAEGRDRAFT_72357"/>
<dbReference type="Proteomes" id="UP000006671">
    <property type="component" value="Unassembled WGS sequence"/>
</dbReference>
<dbReference type="SUPFAM" id="SSF55073">
    <property type="entry name" value="Nucleotide cyclase"/>
    <property type="match status" value="1"/>
</dbReference>
<dbReference type="KEGG" id="ngr:NAEGRDRAFT_72357"/>
<evidence type="ECO:0000256" key="2">
    <source>
        <dbReference type="SAM" id="Phobius"/>
    </source>
</evidence>
<feature type="region of interest" description="Disordered" evidence="1">
    <location>
        <begin position="466"/>
        <end position="508"/>
    </location>
</feature>
<sequence>MTRRIVPENAESSWKASQKEEVEEEEQLLVAEKKEKRPLILGILLSVRLFLIIVIMSVVLLTALSIWITSYKVNQDQAMEAVNVLISNIREKVSNFLNSQLVPAKQVAQQMAYDYHNKYVKIDDSALPYVFSKMRVYNITLANLCYGEGGLNAMQAVTVDETKGSFVWAKKNPGENFLTWILDSDTGAVVKSYGLILPAYPVGKMDYYVESLSLFQNYPQGAFGNVYQVINSSMQTFFSVPIYNTTNTTSKQRLGISKVNISLTLIGKFLASVEVLTRGFVIVSEFNTDYVIGSSLDIPELLLQRIHSVNISQHNAGEIMRKFHELSGKVETFQTTLTIGQTTYLISSSAYVFENIKWRMTLVFEESEIMEGIIVSSYIILGVTVGVCLLGILISVLIGNVVTNPFVQLEKDFKKIEMLDLANIKPRSSLFSEAANIYACLTATVQWLKDFKSFLPDSVLNQLSDSNNDTCDKDKDPPGDSSLRESASAINLSNRKSETQSRISSHHDKKRDMFKLGLSVKECCVVNVRINNMNEKYFSDPDVLSQTISKVLTGISTICKTVRADLQIKSYDEFLVIFADRPQVSNIGLETALKIVAGIGHLNDNLTRNGHGKLINSIGIASGNSLQGNVGNKQTRYFALVGTVIERAKDLCFMSSQFETPVLTDQITFKHEAKLQAQRLYSKCGEALSSKRE</sequence>
<organism evidence="4">
    <name type="scientific">Naegleria gruberi</name>
    <name type="common">Amoeba</name>
    <dbReference type="NCBI Taxonomy" id="5762"/>
    <lineage>
        <taxon>Eukaryota</taxon>
        <taxon>Discoba</taxon>
        <taxon>Heterolobosea</taxon>
        <taxon>Tetramitia</taxon>
        <taxon>Eutetramitia</taxon>
        <taxon>Vahlkampfiidae</taxon>
        <taxon>Naegleria</taxon>
    </lineage>
</organism>
<accession>D2VTM6</accession>
<dbReference type="RefSeq" id="XP_002672631.1">
    <property type="nucleotide sequence ID" value="XM_002672585.1"/>
</dbReference>
<evidence type="ECO:0000313" key="3">
    <source>
        <dbReference type="EMBL" id="EFC39887.1"/>
    </source>
</evidence>
<keyword evidence="2" id="KW-1133">Transmembrane helix</keyword>
<feature type="transmembrane region" description="Helical" evidence="2">
    <location>
        <begin position="378"/>
        <end position="402"/>
    </location>
</feature>
<evidence type="ECO:0000313" key="4">
    <source>
        <dbReference type="Proteomes" id="UP000006671"/>
    </source>
</evidence>
<reference evidence="3 4" key="1">
    <citation type="journal article" date="2010" name="Cell">
        <title>The genome of Naegleria gruberi illuminates early eukaryotic versatility.</title>
        <authorList>
            <person name="Fritz-Laylin L.K."/>
            <person name="Prochnik S.E."/>
            <person name="Ginger M.L."/>
            <person name="Dacks J.B."/>
            <person name="Carpenter M.L."/>
            <person name="Field M.C."/>
            <person name="Kuo A."/>
            <person name="Paredez A."/>
            <person name="Chapman J."/>
            <person name="Pham J."/>
            <person name="Shu S."/>
            <person name="Neupane R."/>
            <person name="Cipriano M."/>
            <person name="Mancuso J."/>
            <person name="Tu H."/>
            <person name="Salamov A."/>
            <person name="Lindquist E."/>
            <person name="Shapiro H."/>
            <person name="Lucas S."/>
            <person name="Grigoriev I.V."/>
            <person name="Cande W.Z."/>
            <person name="Fulton C."/>
            <person name="Rokhsar D.S."/>
            <person name="Dawson S.C."/>
        </authorList>
    </citation>
    <scope>NUCLEOTIDE SEQUENCE [LARGE SCALE GENOMIC DNA]</scope>
    <source>
        <strain evidence="3 4">NEG-M</strain>
    </source>
</reference>
<dbReference type="GeneID" id="8854370"/>
<dbReference type="InParanoid" id="D2VTM6"/>
<dbReference type="OMA" id="GNICWNT"/>
<keyword evidence="2" id="KW-0472">Membrane</keyword>
<feature type="transmembrane region" description="Helical" evidence="2">
    <location>
        <begin position="39"/>
        <end position="68"/>
    </location>
</feature>
<protein>
    <submittedName>
        <fullName evidence="3">Predicted protein</fullName>
    </submittedName>
</protein>
<dbReference type="InterPro" id="IPR029787">
    <property type="entry name" value="Nucleotide_cyclase"/>
</dbReference>
<proteinExistence type="predicted"/>
<keyword evidence="2" id="KW-0812">Transmembrane</keyword>
<gene>
    <name evidence="3" type="ORF">NAEGRDRAFT_72357</name>
</gene>
<name>D2VTM6_NAEGR</name>
<feature type="compositionally biased region" description="Polar residues" evidence="1">
    <location>
        <begin position="484"/>
        <end position="494"/>
    </location>
</feature>
<evidence type="ECO:0000256" key="1">
    <source>
        <dbReference type="SAM" id="MobiDB-lite"/>
    </source>
</evidence>
<dbReference type="AlphaFoldDB" id="D2VTM6"/>
<dbReference type="Gene3D" id="3.30.70.1230">
    <property type="entry name" value="Nucleotide cyclase"/>
    <property type="match status" value="1"/>
</dbReference>